<reference evidence="3 4" key="1">
    <citation type="submission" date="2009-04" db="EMBL/GenBank/DDBJ databases">
        <authorList>
            <person name="Sebastian Y."/>
            <person name="Madupu R."/>
            <person name="Durkin A.S."/>
            <person name="Torralba M."/>
            <person name="Methe B."/>
            <person name="Sutton G.G."/>
            <person name="Strausberg R.L."/>
            <person name="Nelson K.E."/>
        </authorList>
    </citation>
    <scope>NUCLEOTIDE SEQUENCE [LARGE SCALE GENOMIC DNA]</scope>
    <source>
        <strain evidence="4">ATCC 35406 / BCRC 14492 / JCM 8526 / NCTC 13058 / HG 370</strain>
    </source>
</reference>
<comment type="caution">
    <text evidence="3">The sequence shown here is derived from an EMBL/GenBank/DDBJ whole genome shotgun (WGS) entry which is preliminary data.</text>
</comment>
<dbReference type="RefSeq" id="WP_004332829.1">
    <property type="nucleotide sequence ID" value="NZ_ACNN01000012.1"/>
</dbReference>
<keyword evidence="1" id="KW-0175">Coiled coil</keyword>
<dbReference type="STRING" id="553175.POREN0001_1108"/>
<evidence type="ECO:0000313" key="3">
    <source>
        <dbReference type="EMBL" id="EEN83207.1"/>
    </source>
</evidence>
<accession>C3J9G4</accession>
<name>C3J9G4_POREA</name>
<feature type="transmembrane region" description="Helical" evidence="2">
    <location>
        <begin position="340"/>
        <end position="363"/>
    </location>
</feature>
<keyword evidence="2" id="KW-1133">Transmembrane helix</keyword>
<dbReference type="GeneID" id="93366450"/>
<evidence type="ECO:0000256" key="2">
    <source>
        <dbReference type="SAM" id="Phobius"/>
    </source>
</evidence>
<evidence type="ECO:0000256" key="1">
    <source>
        <dbReference type="SAM" id="Coils"/>
    </source>
</evidence>
<sequence length="404" mass="44393">MQFEIFVHGTPNGQQLLGNSSEVFGRFVQTFYAANTSEIAEKLRVDRLTIGENSTLFYSLVIARGVLGDDGREGGYVALTLQLDSLVRNTAQVYDLLKALYLTKVLGRIVRTKEGAKVQFVSSKLSSVGGSYIPELEQFVANYIKENIGLSGFAPIPSGENKGTPRGGVARINRLDLAENRVVSLLLQGSSIEISDEFPSQALASQVEELHHKLEASESGASRKLAEMQKAHEQATASVEQQWQSKMDQFVQENAADKKKTQEQIRTLTEEKNSLAKQVEQIKTNLQTQEVHEYLVHNESDLKRLAQAILSLFGLGHSQPSSAAGRQEKSTSKAASLARWMPIANLVLTLICALLLTVVLVFFRPSKGDNMPAPLPIQHDTIYLEKPAIDSADLSARDSATLVR</sequence>
<keyword evidence="4" id="KW-1185">Reference proteome</keyword>
<feature type="coiled-coil region" evidence="1">
    <location>
        <begin position="251"/>
        <end position="285"/>
    </location>
</feature>
<protein>
    <submittedName>
        <fullName evidence="3">Uncharacterized protein</fullName>
    </submittedName>
</protein>
<gene>
    <name evidence="3" type="ORF">POREN0001_1108</name>
</gene>
<keyword evidence="2" id="KW-0472">Membrane</keyword>
<organism evidence="3 4">
    <name type="scientific">Porphyromonas endodontalis (strain ATCC 35406 / DSM 24491 / JCM 8526 / CCUG 16442 / BCRC 14492 / NCTC 13058 / HG 370)</name>
    <name type="common">Bacteroides endodontalis</name>
    <dbReference type="NCBI Taxonomy" id="553175"/>
    <lineage>
        <taxon>Bacteria</taxon>
        <taxon>Pseudomonadati</taxon>
        <taxon>Bacteroidota</taxon>
        <taxon>Bacteroidia</taxon>
        <taxon>Bacteroidales</taxon>
        <taxon>Porphyromonadaceae</taxon>
        <taxon>Porphyromonas</taxon>
    </lineage>
</organism>
<dbReference type="EMBL" id="ACNN01000012">
    <property type="protein sequence ID" value="EEN83207.1"/>
    <property type="molecule type" value="Genomic_DNA"/>
</dbReference>
<keyword evidence="2" id="KW-0812">Transmembrane</keyword>
<dbReference type="AlphaFoldDB" id="C3J9G4"/>
<dbReference type="Proteomes" id="UP000004295">
    <property type="component" value="Unassembled WGS sequence"/>
</dbReference>
<proteinExistence type="predicted"/>
<evidence type="ECO:0000313" key="4">
    <source>
        <dbReference type="Proteomes" id="UP000004295"/>
    </source>
</evidence>